<dbReference type="Gene3D" id="3.60.110.10">
    <property type="entry name" value="Carbon-nitrogen hydrolase"/>
    <property type="match status" value="1"/>
</dbReference>
<keyword evidence="2" id="KW-0378">Hydrolase</keyword>
<dbReference type="PROSITE" id="PS50263">
    <property type="entry name" value="CN_HYDROLASE"/>
    <property type="match status" value="1"/>
</dbReference>
<dbReference type="EC" id="3.5.5.1" evidence="4"/>
<gene>
    <name evidence="8" type="ORF">AJ79_05198</name>
</gene>
<dbReference type="Pfam" id="PF00795">
    <property type="entry name" value="CN_hydrolase"/>
    <property type="match status" value="1"/>
</dbReference>
<comment type="catalytic activity">
    <reaction evidence="3">
        <text>a nitrile + 2 H2O = a carboxylate + NH4(+)</text>
        <dbReference type="Rhea" id="RHEA:21724"/>
        <dbReference type="ChEBI" id="CHEBI:15377"/>
        <dbReference type="ChEBI" id="CHEBI:18379"/>
        <dbReference type="ChEBI" id="CHEBI:28938"/>
        <dbReference type="ChEBI" id="CHEBI:29067"/>
        <dbReference type="EC" id="3.5.5.1"/>
    </reaction>
</comment>
<feature type="active site" description="Proton acceptor" evidence="5">
    <location>
        <position position="46"/>
    </location>
</feature>
<dbReference type="InterPro" id="IPR044149">
    <property type="entry name" value="Nitrilases_CHs"/>
</dbReference>
<keyword evidence="9" id="KW-1185">Reference proteome</keyword>
<comment type="similarity">
    <text evidence="1">Belongs to the carbon-nitrogen hydrolase superfamily. Nitrilase family.</text>
</comment>
<organism evidence="8 9">
    <name type="scientific">Helicocarpus griseus UAMH5409</name>
    <dbReference type="NCBI Taxonomy" id="1447875"/>
    <lineage>
        <taxon>Eukaryota</taxon>
        <taxon>Fungi</taxon>
        <taxon>Dikarya</taxon>
        <taxon>Ascomycota</taxon>
        <taxon>Pezizomycotina</taxon>
        <taxon>Eurotiomycetes</taxon>
        <taxon>Eurotiomycetidae</taxon>
        <taxon>Onygenales</taxon>
        <taxon>Ajellomycetaceae</taxon>
        <taxon>Helicocarpus</taxon>
    </lineage>
</organism>
<dbReference type="PROSITE" id="PS00920">
    <property type="entry name" value="NITRIL_CHT_1"/>
    <property type="match status" value="1"/>
</dbReference>
<dbReference type="PANTHER" id="PTHR46044:SF14">
    <property type="entry name" value="ARYLACETONITRILASE"/>
    <property type="match status" value="1"/>
</dbReference>
<evidence type="ECO:0000256" key="1">
    <source>
        <dbReference type="ARBA" id="ARBA00008129"/>
    </source>
</evidence>
<dbReference type="InterPro" id="IPR036526">
    <property type="entry name" value="C-N_Hydrolase_sf"/>
</dbReference>
<evidence type="ECO:0000256" key="4">
    <source>
        <dbReference type="ARBA" id="ARBA00039045"/>
    </source>
</evidence>
<evidence type="ECO:0000256" key="6">
    <source>
        <dbReference type="SAM" id="MobiDB-lite"/>
    </source>
</evidence>
<comment type="caution">
    <text evidence="8">The sequence shown here is derived from an EMBL/GenBank/DDBJ whole genome shotgun (WGS) entry which is preliminary data.</text>
</comment>
<name>A0A2B7XQN1_9EURO</name>
<sequence>MPGPILRVAITQAEPVYLDLAATVEKTVKLIEEAAEGGAKLIAFPECWIPGYPAWIWQRPVDPPTTTRYIQNSLRLLPTPSPELLEIQSAAKRHSIAVALGFSEATPSHSLYISQCLISPQGTIALHRRKLKPTHMERTVFGDGYNTTTATTTATNGDSDSNSNGTNNNGIIDNLTNVAPIDFGAPIGVVKIGLLACWEHTQPLLKYHTFSLGEEVHVAMWPPVDPHGGVDAPGLWSMSAEGCMGLSRAYAVEGGAFVLHCTAVCGEEGIEKMQMKTVPEGGMFQRPGGGHSAAIGVDGRRLMGALGEGDPAVEGIVFADLDLERIVANRAFLDVVGHYSRPDLLWLGVEKGGREVVVGREGK</sequence>
<dbReference type="CDD" id="cd07564">
    <property type="entry name" value="nitrilases_CHs"/>
    <property type="match status" value="1"/>
</dbReference>
<dbReference type="GO" id="GO:0000257">
    <property type="term" value="F:nitrilase activity"/>
    <property type="evidence" value="ECO:0007669"/>
    <property type="project" value="UniProtKB-EC"/>
</dbReference>
<feature type="domain" description="CN hydrolase" evidence="7">
    <location>
        <begin position="6"/>
        <end position="323"/>
    </location>
</feature>
<dbReference type="STRING" id="1447875.A0A2B7XQN1"/>
<evidence type="ECO:0000256" key="3">
    <source>
        <dbReference type="ARBA" id="ARBA00036406"/>
    </source>
</evidence>
<evidence type="ECO:0000313" key="8">
    <source>
        <dbReference type="EMBL" id="PGH10952.1"/>
    </source>
</evidence>
<dbReference type="SUPFAM" id="SSF56317">
    <property type="entry name" value="Carbon-nitrogen hydrolase"/>
    <property type="match status" value="1"/>
</dbReference>
<accession>A0A2B7XQN1</accession>
<evidence type="ECO:0000256" key="2">
    <source>
        <dbReference type="ARBA" id="ARBA00022801"/>
    </source>
</evidence>
<dbReference type="InterPro" id="IPR003010">
    <property type="entry name" value="C-N_Hydrolase"/>
</dbReference>
<evidence type="ECO:0000313" key="9">
    <source>
        <dbReference type="Proteomes" id="UP000223968"/>
    </source>
</evidence>
<dbReference type="PANTHER" id="PTHR46044">
    <property type="entry name" value="NITRILASE"/>
    <property type="match status" value="1"/>
</dbReference>
<dbReference type="EMBL" id="PDNB01000080">
    <property type="protein sequence ID" value="PGH10952.1"/>
    <property type="molecule type" value="Genomic_DNA"/>
</dbReference>
<feature type="compositionally biased region" description="Low complexity" evidence="6">
    <location>
        <begin position="146"/>
        <end position="165"/>
    </location>
</feature>
<reference evidence="8 9" key="1">
    <citation type="submission" date="2017-10" db="EMBL/GenBank/DDBJ databases">
        <title>Comparative genomics in systemic dimorphic fungi from Ajellomycetaceae.</title>
        <authorList>
            <person name="Munoz J.F."/>
            <person name="Mcewen J.G."/>
            <person name="Clay O.K."/>
            <person name="Cuomo C.A."/>
        </authorList>
    </citation>
    <scope>NUCLEOTIDE SEQUENCE [LARGE SCALE GENOMIC DNA]</scope>
    <source>
        <strain evidence="8 9">UAMH5409</strain>
    </source>
</reference>
<dbReference type="GO" id="GO:0016836">
    <property type="term" value="F:hydro-lyase activity"/>
    <property type="evidence" value="ECO:0007669"/>
    <property type="project" value="UniProtKB-ARBA"/>
</dbReference>
<feature type="region of interest" description="Disordered" evidence="6">
    <location>
        <begin position="142"/>
        <end position="165"/>
    </location>
</feature>
<proteinExistence type="inferred from homology"/>
<dbReference type="OrthoDB" id="10250282at2759"/>
<protein>
    <recommendedName>
        <fullName evidence="4">nitrilase</fullName>
        <ecNumber evidence="4">3.5.5.1</ecNumber>
    </recommendedName>
</protein>
<evidence type="ECO:0000259" key="7">
    <source>
        <dbReference type="PROSITE" id="PS50263"/>
    </source>
</evidence>
<dbReference type="InterPro" id="IPR000132">
    <property type="entry name" value="Nitrilase/CN_hydratase_CS"/>
</dbReference>
<dbReference type="AlphaFoldDB" id="A0A2B7XQN1"/>
<evidence type="ECO:0000256" key="5">
    <source>
        <dbReference type="PROSITE-ProRule" id="PRU10139"/>
    </source>
</evidence>
<dbReference type="Proteomes" id="UP000223968">
    <property type="component" value="Unassembled WGS sequence"/>
</dbReference>